<dbReference type="InterPro" id="IPR001750">
    <property type="entry name" value="ND/Mrp_TM"/>
</dbReference>
<feature type="transmembrane region" description="Helical" evidence="16">
    <location>
        <begin position="487"/>
        <end position="505"/>
    </location>
</feature>
<dbReference type="InterPro" id="IPR018393">
    <property type="entry name" value="NADHpl_OxRdtase_5_subgr"/>
</dbReference>
<feature type="transmembrane region" description="Helical" evidence="16">
    <location>
        <begin position="306"/>
        <end position="327"/>
    </location>
</feature>
<keyword evidence="14 16" id="KW-0472">Membrane</keyword>
<keyword evidence="4 16" id="KW-0813">Transport</keyword>
<evidence type="ECO:0000259" key="17">
    <source>
        <dbReference type="Pfam" id="PF00361"/>
    </source>
</evidence>
<dbReference type="InterPro" id="IPR001516">
    <property type="entry name" value="Proton_antipo_N"/>
</dbReference>
<gene>
    <name evidence="20" type="primary">ND5</name>
</gene>
<reference evidence="20" key="1">
    <citation type="journal article" date="2013" name="Mol. Biol. Evol.">
        <title>Efficient Sequencing of Anuran mtDNAs and a Mitogenomic Exploration of the Phylogeny and Evolution of Frogs.</title>
        <authorList>
            <person name="Zhang P."/>
            <person name="Liang D."/>
            <person name="Mao R.L."/>
            <person name="Hillis D.M."/>
            <person name="Wake D.B."/>
            <person name="Cannatella D.C."/>
        </authorList>
    </citation>
    <scope>NUCLEOTIDE SEQUENCE</scope>
</reference>
<dbReference type="Pfam" id="PF06455">
    <property type="entry name" value="NADH5_C"/>
    <property type="match status" value="1"/>
</dbReference>
<evidence type="ECO:0000313" key="20">
    <source>
        <dbReference type="EMBL" id="AGN71176.1"/>
    </source>
</evidence>
<feature type="transmembrane region" description="Helical" evidence="16">
    <location>
        <begin position="152"/>
        <end position="169"/>
    </location>
</feature>
<evidence type="ECO:0000259" key="19">
    <source>
        <dbReference type="Pfam" id="PF06455"/>
    </source>
</evidence>
<feature type="domain" description="NADH dehydrogenase subunit 5 C-terminal" evidence="19">
    <location>
        <begin position="455"/>
        <end position="632"/>
    </location>
</feature>
<evidence type="ECO:0000256" key="4">
    <source>
        <dbReference type="ARBA" id="ARBA00022448"/>
    </source>
</evidence>
<dbReference type="Pfam" id="PF00361">
    <property type="entry name" value="Proton_antipo_M"/>
    <property type="match status" value="1"/>
</dbReference>
<evidence type="ECO:0000256" key="5">
    <source>
        <dbReference type="ARBA" id="ARBA00022660"/>
    </source>
</evidence>
<feature type="transmembrane region" description="Helical" evidence="16">
    <location>
        <begin position="175"/>
        <end position="194"/>
    </location>
</feature>
<dbReference type="InterPro" id="IPR003945">
    <property type="entry name" value="NU5C-like"/>
</dbReference>
<feature type="transmembrane region" description="Helical" evidence="16">
    <location>
        <begin position="238"/>
        <end position="255"/>
    </location>
</feature>
<evidence type="ECO:0000256" key="16">
    <source>
        <dbReference type="RuleBase" id="RU003404"/>
    </source>
</evidence>
<dbReference type="GO" id="GO:0008137">
    <property type="term" value="F:NADH dehydrogenase (ubiquinone) activity"/>
    <property type="evidence" value="ECO:0007669"/>
    <property type="project" value="UniProtKB-EC"/>
</dbReference>
<dbReference type="PANTHER" id="PTHR42829:SF2">
    <property type="entry name" value="NADH-UBIQUINONE OXIDOREDUCTASE CHAIN 5"/>
    <property type="match status" value="1"/>
</dbReference>
<feature type="transmembrane region" description="Helical" evidence="16">
    <location>
        <begin position="119"/>
        <end position="140"/>
    </location>
</feature>
<comment type="similarity">
    <text evidence="16">Belongs to the complex I subunit 5 family.</text>
</comment>
<feature type="transmembrane region" description="Helical" evidence="16">
    <location>
        <begin position="401"/>
        <end position="420"/>
    </location>
</feature>
<evidence type="ECO:0000256" key="9">
    <source>
        <dbReference type="ARBA" id="ARBA00022982"/>
    </source>
</evidence>
<evidence type="ECO:0000256" key="2">
    <source>
        <dbReference type="ARBA" id="ARBA00012944"/>
    </source>
</evidence>
<keyword evidence="11 16" id="KW-0520">NAD</keyword>
<feature type="transmembrane region" description="Helical" evidence="16">
    <location>
        <begin position="39"/>
        <end position="62"/>
    </location>
</feature>
<keyword evidence="8" id="KW-1278">Translocase</keyword>
<geneLocation type="mitochondrion" evidence="20"/>
<protein>
    <recommendedName>
        <fullName evidence="3 16">NADH-ubiquinone oxidoreductase chain 5</fullName>
        <ecNumber evidence="2 16">7.1.1.2</ecNumber>
    </recommendedName>
</protein>
<keyword evidence="6 16" id="KW-0812">Transmembrane</keyword>
<evidence type="ECO:0000259" key="18">
    <source>
        <dbReference type="Pfam" id="PF00662"/>
    </source>
</evidence>
<dbReference type="PRINTS" id="PR01434">
    <property type="entry name" value="NADHDHGNASE5"/>
</dbReference>
<feature type="domain" description="NADH:quinone oxidoreductase/Mrp antiporter transmembrane" evidence="17">
    <location>
        <begin position="169"/>
        <end position="447"/>
    </location>
</feature>
<evidence type="ECO:0000256" key="7">
    <source>
        <dbReference type="ARBA" id="ARBA00022792"/>
    </source>
</evidence>
<feature type="transmembrane region" description="Helical" evidence="16">
    <location>
        <begin position="517"/>
        <end position="537"/>
    </location>
</feature>
<evidence type="ECO:0000256" key="10">
    <source>
        <dbReference type="ARBA" id="ARBA00022989"/>
    </source>
</evidence>
<evidence type="ECO:0000256" key="1">
    <source>
        <dbReference type="ARBA" id="ARBA00004448"/>
    </source>
</evidence>
<keyword evidence="12 16" id="KW-0830">Ubiquinone</keyword>
<dbReference type="GO" id="GO:0005743">
    <property type="term" value="C:mitochondrial inner membrane"/>
    <property type="evidence" value="ECO:0007669"/>
    <property type="project" value="UniProtKB-SubCell"/>
</dbReference>
<keyword evidence="10 16" id="KW-1133">Transmembrane helix</keyword>
<keyword evidence="9" id="KW-0249">Electron transport</keyword>
<evidence type="ECO:0000256" key="6">
    <source>
        <dbReference type="ARBA" id="ARBA00022692"/>
    </source>
</evidence>
<evidence type="ECO:0000256" key="13">
    <source>
        <dbReference type="ARBA" id="ARBA00023128"/>
    </source>
</evidence>
<feature type="transmembrane region" description="Helical" evidence="16">
    <location>
        <begin position="74"/>
        <end position="94"/>
    </location>
</feature>
<dbReference type="NCBIfam" id="TIGR01974">
    <property type="entry name" value="NDH_I_L"/>
    <property type="match status" value="1"/>
</dbReference>
<dbReference type="EMBL" id="JX564864">
    <property type="protein sequence ID" value="AGN71176.1"/>
    <property type="molecule type" value="Genomic_DNA"/>
</dbReference>
<feature type="transmembrane region" description="Helical" evidence="16">
    <location>
        <begin position="206"/>
        <end position="226"/>
    </location>
</feature>
<evidence type="ECO:0000256" key="12">
    <source>
        <dbReference type="ARBA" id="ARBA00023075"/>
    </source>
</evidence>
<feature type="domain" description="NADH-Ubiquinone oxidoreductase (complex I) chain 5 N-terminal" evidence="18">
    <location>
        <begin position="103"/>
        <end position="153"/>
    </location>
</feature>
<dbReference type="PANTHER" id="PTHR42829">
    <property type="entry name" value="NADH-UBIQUINONE OXIDOREDUCTASE CHAIN 5"/>
    <property type="match status" value="1"/>
</dbReference>
<comment type="subcellular location">
    <subcellularLocation>
        <location evidence="1">Mitochondrion inner membrane</location>
        <topology evidence="1">Multi-pass membrane protein</topology>
    </subcellularLocation>
</comment>
<dbReference type="EC" id="7.1.1.2" evidence="2 16"/>
<dbReference type="Pfam" id="PF00662">
    <property type="entry name" value="Proton_antipo_N"/>
    <property type="match status" value="1"/>
</dbReference>
<keyword evidence="13 16" id="KW-0496">Mitochondrion</keyword>
<evidence type="ECO:0000256" key="15">
    <source>
        <dbReference type="ARBA" id="ARBA00049551"/>
    </source>
</evidence>
<dbReference type="InterPro" id="IPR010934">
    <property type="entry name" value="NADH_DH_su5_C"/>
</dbReference>
<proteinExistence type="inferred from homology"/>
<evidence type="ECO:0000256" key="8">
    <source>
        <dbReference type="ARBA" id="ARBA00022967"/>
    </source>
</evidence>
<feature type="transmembrane region" description="Helical" evidence="16">
    <location>
        <begin position="334"/>
        <end position="352"/>
    </location>
</feature>
<name>S4V151_9NEOB</name>
<sequence>MPHTSAQQKNELPMMHSWVTPNPLYYLHPKYLFWCPQVLWSQAMLAFLIVTMAILLTPLIHLNSPDFHLKTKTAIKKAFLFSLIPAYMILTHKIPPCTLSFNWLYSSSTTFMFSIQLDYYSMMFLPILLFVTWNIIEFSLWYMNDDPKMPVFFKYLLMFLIAMILFVLANNLYTLFIGWEGVGIMSFLLIGWYFSRSKAGTSAMQAILYNRIGDIGMLFSMFWLLSHFNSSNLEATTYTSHFTILLFGLIIAAASKSAQFGLHPWLASAMEGPTPVSALLHSSTMVVAGVFLLVRVHPIIENNQTALTMCLCLGAISTAFAAASALTQNDIKKIIAFSTSSQLGLMMLAIGLNTPNLAFIHICAHAFFKAMLFLCSGVIIHNLNGEQDIRKMGGLQKMLPITTSCMTIGSMALMGTPYLAGFYSKDAIIEAACSSNINTWALILTITATSFTAIYSLRIMFFASMCHPRSNPLFYINENNYLIINPIKRLAIGSIIAGMFIIQMFENPITPFILPSYLKMTALMASLLGVFFAMDLAKKSWTIPPMNLNITKMINTSFYHSTLHRMASAPTLDFAAKMSLQLIDMFWLQKIGPMGLTKLQLPPILKNQDFQQGLIKTYLSVSAVSAILFMALQLV</sequence>
<comment type="function">
    <text evidence="16">Core subunit of the mitochondrial membrane respiratory chain NADH dehydrogenase (Complex I) which catalyzes electron transfer from NADH through the respiratory chain, using ubiquinone as an electron acceptor. Essential for the catalytic activity and assembly of complex I.</text>
</comment>
<accession>S4V151</accession>
<dbReference type="GO" id="GO:0042773">
    <property type="term" value="P:ATP synthesis coupled electron transport"/>
    <property type="evidence" value="ECO:0007669"/>
    <property type="project" value="InterPro"/>
</dbReference>
<keyword evidence="5" id="KW-0679">Respiratory chain</keyword>
<dbReference type="GO" id="GO:0015990">
    <property type="term" value="P:electron transport coupled proton transport"/>
    <property type="evidence" value="ECO:0007669"/>
    <property type="project" value="TreeGrafter"/>
</dbReference>
<dbReference type="GO" id="GO:0003954">
    <property type="term" value="F:NADH dehydrogenase activity"/>
    <property type="evidence" value="ECO:0007669"/>
    <property type="project" value="TreeGrafter"/>
</dbReference>
<dbReference type="AlphaFoldDB" id="S4V151"/>
<feature type="transmembrane region" description="Helical" evidence="16">
    <location>
        <begin position="440"/>
        <end position="466"/>
    </location>
</feature>
<feature type="transmembrane region" description="Helical" evidence="16">
    <location>
        <begin position="358"/>
        <end position="380"/>
    </location>
</feature>
<evidence type="ECO:0000256" key="3">
    <source>
        <dbReference type="ARBA" id="ARBA00021096"/>
    </source>
</evidence>
<comment type="catalytic activity">
    <reaction evidence="15 16">
        <text>a ubiquinone + NADH + 5 H(+)(in) = a ubiquinol + NAD(+) + 4 H(+)(out)</text>
        <dbReference type="Rhea" id="RHEA:29091"/>
        <dbReference type="Rhea" id="RHEA-COMP:9565"/>
        <dbReference type="Rhea" id="RHEA-COMP:9566"/>
        <dbReference type="ChEBI" id="CHEBI:15378"/>
        <dbReference type="ChEBI" id="CHEBI:16389"/>
        <dbReference type="ChEBI" id="CHEBI:17976"/>
        <dbReference type="ChEBI" id="CHEBI:57540"/>
        <dbReference type="ChEBI" id="CHEBI:57945"/>
        <dbReference type="EC" id="7.1.1.2"/>
    </reaction>
</comment>
<evidence type="ECO:0000256" key="14">
    <source>
        <dbReference type="ARBA" id="ARBA00023136"/>
    </source>
</evidence>
<keyword evidence="7" id="KW-0999">Mitochondrion inner membrane</keyword>
<organism evidence="20">
    <name type="scientific">Eleutherodactylus atkinsi</name>
    <name type="common">Atkin's robber frog</name>
    <dbReference type="NCBI Taxonomy" id="448426"/>
    <lineage>
        <taxon>Eukaryota</taxon>
        <taxon>Metazoa</taxon>
        <taxon>Chordata</taxon>
        <taxon>Craniata</taxon>
        <taxon>Vertebrata</taxon>
        <taxon>Euteleostomi</taxon>
        <taxon>Amphibia</taxon>
        <taxon>Batrachia</taxon>
        <taxon>Anura</taxon>
        <taxon>Neobatrachia</taxon>
        <taxon>Hyloidea</taxon>
        <taxon>Eleutherodactylidae</taxon>
        <taxon>Eleutherodactylinae</taxon>
        <taxon>Eleutherodactylus</taxon>
        <taxon>Euhyas</taxon>
    </lineage>
</organism>
<evidence type="ECO:0000256" key="11">
    <source>
        <dbReference type="ARBA" id="ARBA00023027"/>
    </source>
</evidence>
<feature type="transmembrane region" description="Helical" evidence="16">
    <location>
        <begin position="276"/>
        <end position="294"/>
    </location>
</feature>